<dbReference type="EMBL" id="GBXM01078613">
    <property type="protein sequence ID" value="JAH29964.1"/>
    <property type="molecule type" value="Transcribed_RNA"/>
</dbReference>
<dbReference type="AlphaFoldDB" id="A0A0E9RLJ8"/>
<reference evidence="1" key="1">
    <citation type="submission" date="2014-11" db="EMBL/GenBank/DDBJ databases">
        <authorList>
            <person name="Amaro Gonzalez C."/>
        </authorList>
    </citation>
    <scope>NUCLEOTIDE SEQUENCE</scope>
</reference>
<evidence type="ECO:0000313" key="1">
    <source>
        <dbReference type="EMBL" id="JAH29964.1"/>
    </source>
</evidence>
<organism evidence="1">
    <name type="scientific">Anguilla anguilla</name>
    <name type="common">European freshwater eel</name>
    <name type="synonym">Muraena anguilla</name>
    <dbReference type="NCBI Taxonomy" id="7936"/>
    <lineage>
        <taxon>Eukaryota</taxon>
        <taxon>Metazoa</taxon>
        <taxon>Chordata</taxon>
        <taxon>Craniata</taxon>
        <taxon>Vertebrata</taxon>
        <taxon>Euteleostomi</taxon>
        <taxon>Actinopterygii</taxon>
        <taxon>Neopterygii</taxon>
        <taxon>Teleostei</taxon>
        <taxon>Anguilliformes</taxon>
        <taxon>Anguillidae</taxon>
        <taxon>Anguilla</taxon>
    </lineage>
</organism>
<accession>A0A0E9RLJ8</accession>
<protein>
    <submittedName>
        <fullName evidence="1">Uncharacterized protein</fullName>
    </submittedName>
</protein>
<proteinExistence type="predicted"/>
<reference evidence="1" key="2">
    <citation type="journal article" date="2015" name="Fish Shellfish Immunol.">
        <title>Early steps in the European eel (Anguilla anguilla)-Vibrio vulnificus interaction in the gills: Role of the RtxA13 toxin.</title>
        <authorList>
            <person name="Callol A."/>
            <person name="Pajuelo D."/>
            <person name="Ebbesson L."/>
            <person name="Teles M."/>
            <person name="MacKenzie S."/>
            <person name="Amaro C."/>
        </authorList>
    </citation>
    <scope>NUCLEOTIDE SEQUENCE</scope>
</reference>
<name>A0A0E9RLJ8_ANGAN</name>
<sequence length="23" mass="2801">MPSKMGWAQERKSFKFLQQQVVF</sequence>